<dbReference type="PANTHER" id="PTHR21532">
    <property type="entry name" value="PHOSPHODIESTERASE HL"/>
    <property type="match status" value="1"/>
</dbReference>
<evidence type="ECO:0000256" key="3">
    <source>
        <dbReference type="ARBA" id="ARBA00007460"/>
    </source>
</evidence>
<keyword evidence="7" id="KW-0969">Cilium</keyword>
<evidence type="ECO:0000256" key="8">
    <source>
        <dbReference type="ARBA" id="ARBA00023273"/>
    </source>
</evidence>
<feature type="region of interest" description="Disordered" evidence="11">
    <location>
        <begin position="635"/>
        <end position="658"/>
    </location>
</feature>
<evidence type="ECO:0000256" key="2">
    <source>
        <dbReference type="ARBA" id="ARBA00004496"/>
    </source>
</evidence>
<comment type="similarity">
    <text evidence="3">Belongs to the CFAP36 family.</text>
</comment>
<organism evidence="13 14">
    <name type="scientific">Albugo candida</name>
    <dbReference type="NCBI Taxonomy" id="65357"/>
    <lineage>
        <taxon>Eukaryota</taxon>
        <taxon>Sar</taxon>
        <taxon>Stramenopiles</taxon>
        <taxon>Oomycota</taxon>
        <taxon>Peronosporomycetes</taxon>
        <taxon>Albuginales</taxon>
        <taxon>Albuginaceae</taxon>
        <taxon>Albugo</taxon>
    </lineage>
</organism>
<dbReference type="SUPFAM" id="SSF50978">
    <property type="entry name" value="WD40 repeat-like"/>
    <property type="match status" value="1"/>
</dbReference>
<sequence length="658" mass="76192">MQPMLLCASLESPSVCHAEDVMTQFRTEKSVHLYRQELNSNDEEYAQQKSWLFVDPWSVLWNPCNSAQFVVGCSSKSRNAALVDVESEKWLTAPNGRNQSDVFAQAISPSNEKIIVNGTRNGLLWIWLFVLFRAQFPAYVTYFRDVRASKRSMEEPIVHAKGRQNRRGGTSTVKHIVLCRNMIHLIRQHSNGELSIFDLRTHRKLTQLTKPSKHAMPMIRFDIDSTESLIACVDPLGMNVVKFYELNSGKLFSTLKASNAHESAVEQVHLRNDSEIWTVTDTSEWVFDFVINLFHSPEWEVPLMCFIDENCAVFDTSEENKLVYTELFQQYREILENILCTSLAEIGISVSDFADVCERCSRRNELSHAVVNQILSMDDFLIFKKLMVKRNLELELEAIQAFREDQIGEEEMEELVTQLMELSILYKEEEVEQADLDAAIAISTALHKEHVRLINIYDKSAEDASLDERNASLDERNAQRNSLERLEDEKHNVLDFQQKNKQVLQETAITYKELHKKAEISEDDIKRREAYLRKQRDQIVEKKRKQREKSLNEYQQQHKSTLNEMPVEIADNIKASAKEPADPKSVQNEEKRSALRVALARRMKQDLLESAGQDSCSMQVYQLSELDEKMDRVEKLRSKAQEKEKHVRAGLKNGRKKR</sequence>
<feature type="region of interest" description="Disordered" evidence="11">
    <location>
        <begin position="540"/>
        <end position="563"/>
    </location>
</feature>
<dbReference type="InterPro" id="IPR023379">
    <property type="entry name" value="BART_dom"/>
</dbReference>
<dbReference type="InterPro" id="IPR038888">
    <property type="entry name" value="CFAP36"/>
</dbReference>
<evidence type="ECO:0000256" key="5">
    <source>
        <dbReference type="ARBA" id="ARBA00022490"/>
    </source>
</evidence>
<dbReference type="AlphaFoldDB" id="A0A024GLJ9"/>
<evidence type="ECO:0000259" key="12">
    <source>
        <dbReference type="Pfam" id="PF11527"/>
    </source>
</evidence>
<name>A0A024GLJ9_9STRA</name>
<comment type="subcellular location">
    <subcellularLocation>
        <location evidence="1">Cell projection</location>
        <location evidence="1">Cilium</location>
    </subcellularLocation>
    <subcellularLocation>
        <location evidence="2">Cytoplasm</location>
    </subcellularLocation>
</comment>
<evidence type="ECO:0000313" key="14">
    <source>
        <dbReference type="Proteomes" id="UP000053237"/>
    </source>
</evidence>
<dbReference type="Proteomes" id="UP000053237">
    <property type="component" value="Unassembled WGS sequence"/>
</dbReference>
<evidence type="ECO:0000313" key="13">
    <source>
        <dbReference type="EMBL" id="CCI47217.1"/>
    </source>
</evidence>
<dbReference type="Gene3D" id="1.20.1520.10">
    <property type="entry name" value="ADP-ribosylation factor-like 2-binding protein, domain"/>
    <property type="match status" value="1"/>
</dbReference>
<feature type="domain" description="BART" evidence="12">
    <location>
        <begin position="283"/>
        <end position="395"/>
    </location>
</feature>
<dbReference type="InterPro" id="IPR015943">
    <property type="entry name" value="WD40/YVTN_repeat-like_dom_sf"/>
</dbReference>
<gene>
    <name evidence="13" type="ORF">BN9_081950</name>
</gene>
<feature type="compositionally biased region" description="Polar residues" evidence="11">
    <location>
        <begin position="552"/>
        <end position="563"/>
    </location>
</feature>
<dbReference type="InterPro" id="IPR036322">
    <property type="entry name" value="WD40_repeat_dom_sf"/>
</dbReference>
<keyword evidence="8" id="KW-0966">Cell projection</keyword>
<evidence type="ECO:0000256" key="6">
    <source>
        <dbReference type="ARBA" id="ARBA00023054"/>
    </source>
</evidence>
<evidence type="ECO:0000256" key="11">
    <source>
        <dbReference type="SAM" id="MobiDB-lite"/>
    </source>
</evidence>
<dbReference type="GO" id="GO:0005930">
    <property type="term" value="C:axoneme"/>
    <property type="evidence" value="ECO:0007669"/>
    <property type="project" value="TreeGrafter"/>
</dbReference>
<dbReference type="InParanoid" id="A0A024GLJ9"/>
<evidence type="ECO:0000256" key="4">
    <source>
        <dbReference type="ARBA" id="ARBA00021815"/>
    </source>
</evidence>
<reference evidence="13 14" key="1">
    <citation type="submission" date="2012-05" db="EMBL/GenBank/DDBJ databases">
        <title>Recombination and specialization in a pathogen metapopulation.</title>
        <authorList>
            <person name="Gardiner A."/>
            <person name="Kemen E."/>
            <person name="Schultz-Larsen T."/>
            <person name="MacLean D."/>
            <person name="Van Oosterhout C."/>
            <person name="Jones J.D.G."/>
        </authorList>
    </citation>
    <scope>NUCLEOTIDE SEQUENCE [LARGE SCALE GENOMIC DNA]</scope>
    <source>
        <strain evidence="13 14">Ac Nc2</strain>
    </source>
</reference>
<dbReference type="GO" id="GO:0097546">
    <property type="term" value="C:ciliary base"/>
    <property type="evidence" value="ECO:0007669"/>
    <property type="project" value="TreeGrafter"/>
</dbReference>
<keyword evidence="6 10" id="KW-0175">Coiled coil</keyword>
<keyword evidence="5" id="KW-0963">Cytoplasm</keyword>
<dbReference type="PANTHER" id="PTHR21532:SF0">
    <property type="entry name" value="CILIA- AND FLAGELLA-ASSOCIATED PROTEIN 36"/>
    <property type="match status" value="1"/>
</dbReference>
<dbReference type="EMBL" id="CAIX01000157">
    <property type="protein sequence ID" value="CCI47217.1"/>
    <property type="molecule type" value="Genomic_DNA"/>
</dbReference>
<evidence type="ECO:0000256" key="1">
    <source>
        <dbReference type="ARBA" id="ARBA00004138"/>
    </source>
</evidence>
<feature type="coiled-coil region" evidence="10">
    <location>
        <begin position="469"/>
        <end position="506"/>
    </location>
</feature>
<dbReference type="Pfam" id="PF11527">
    <property type="entry name" value="ARL2_Bind_BART"/>
    <property type="match status" value="1"/>
</dbReference>
<feature type="compositionally biased region" description="Basic and acidic residues" evidence="11">
    <location>
        <begin position="635"/>
        <end position="647"/>
    </location>
</feature>
<evidence type="ECO:0000256" key="10">
    <source>
        <dbReference type="SAM" id="Coils"/>
    </source>
</evidence>
<dbReference type="InterPro" id="IPR042541">
    <property type="entry name" value="BART_sf"/>
</dbReference>
<feature type="compositionally biased region" description="Basic residues" evidence="11">
    <location>
        <begin position="648"/>
        <end position="658"/>
    </location>
</feature>
<comment type="caution">
    <text evidence="13">The sequence shown here is derived from an EMBL/GenBank/DDBJ whole genome shotgun (WGS) entry which is preliminary data.</text>
</comment>
<dbReference type="OrthoDB" id="272687at2759"/>
<evidence type="ECO:0000256" key="7">
    <source>
        <dbReference type="ARBA" id="ARBA00023069"/>
    </source>
</evidence>
<keyword evidence="14" id="KW-1185">Reference proteome</keyword>
<proteinExistence type="inferred from homology"/>
<protein>
    <recommendedName>
        <fullName evidence="4">Cilia- and flagella-associated protein 36</fullName>
    </recommendedName>
    <alternativeName>
        <fullName evidence="9">Coiled-coil domain-containing protein 104</fullName>
    </alternativeName>
</protein>
<dbReference type="Gene3D" id="2.130.10.10">
    <property type="entry name" value="YVTN repeat-like/Quinoprotein amine dehydrogenase"/>
    <property type="match status" value="1"/>
</dbReference>
<accession>A0A024GLJ9</accession>
<evidence type="ECO:0000256" key="9">
    <source>
        <dbReference type="ARBA" id="ARBA00031593"/>
    </source>
</evidence>